<feature type="compositionally biased region" description="Low complexity" evidence="1">
    <location>
        <begin position="179"/>
        <end position="190"/>
    </location>
</feature>
<evidence type="ECO:0000256" key="1">
    <source>
        <dbReference type="SAM" id="MobiDB-lite"/>
    </source>
</evidence>
<evidence type="ECO:0000313" key="2">
    <source>
        <dbReference type="EMBL" id="CAA9223720.1"/>
    </source>
</evidence>
<feature type="region of interest" description="Disordered" evidence="1">
    <location>
        <begin position="124"/>
        <end position="222"/>
    </location>
</feature>
<accession>A0A6J4HKA9</accession>
<dbReference type="EMBL" id="CADCTI010000070">
    <property type="protein sequence ID" value="CAA9223720.1"/>
    <property type="molecule type" value="Genomic_DNA"/>
</dbReference>
<feature type="region of interest" description="Disordered" evidence="1">
    <location>
        <begin position="1"/>
        <end position="111"/>
    </location>
</feature>
<reference evidence="2" key="1">
    <citation type="submission" date="2020-02" db="EMBL/GenBank/DDBJ databases">
        <authorList>
            <person name="Meier V. D."/>
        </authorList>
    </citation>
    <scope>NUCLEOTIDE SEQUENCE</scope>
    <source>
        <strain evidence="2">AVDCRST_MAG57</strain>
    </source>
</reference>
<proteinExistence type="predicted"/>
<feature type="compositionally biased region" description="Gly residues" evidence="1">
    <location>
        <begin position="84"/>
        <end position="96"/>
    </location>
</feature>
<feature type="non-terminal residue" evidence="2">
    <location>
        <position position="222"/>
    </location>
</feature>
<feature type="non-terminal residue" evidence="2">
    <location>
        <position position="1"/>
    </location>
</feature>
<feature type="compositionally biased region" description="Low complexity" evidence="1">
    <location>
        <begin position="134"/>
        <end position="150"/>
    </location>
</feature>
<sequence length="222" mass="23418">DSARPDDPQDRLPRRGATRRPAGGAARRAAHRRHADGRPGRLPLDPLGAAGRRADAAADPAQRARRRAPWCLHRDRLGHRGRVGGRGLGTAGGGRGHLPASGRRAGGAGERAAVPLRAPDQRCARHRRADRRLAPGGAALVAGPSRRAPQLAPPGPRRRGAGPGAGPVRHRARAGRRGGVQLRQRPLPARLRLRGHRHHPDDGRRASAVGARAAASAPVPRL</sequence>
<keyword evidence="2" id="KW-0808">Transferase</keyword>
<dbReference type="AlphaFoldDB" id="A0A6J4HKA9"/>
<dbReference type="GO" id="GO:0016740">
    <property type="term" value="F:transferase activity"/>
    <property type="evidence" value="ECO:0007669"/>
    <property type="project" value="UniProtKB-KW"/>
</dbReference>
<protein>
    <submittedName>
        <fullName evidence="2">GCN5-related N-acetyltransferase</fullName>
    </submittedName>
</protein>
<organism evidence="2">
    <name type="scientific">uncultured Blastococcus sp</name>
    <dbReference type="NCBI Taxonomy" id="217144"/>
    <lineage>
        <taxon>Bacteria</taxon>
        <taxon>Bacillati</taxon>
        <taxon>Actinomycetota</taxon>
        <taxon>Actinomycetes</taxon>
        <taxon>Geodermatophilales</taxon>
        <taxon>Geodermatophilaceae</taxon>
        <taxon>Blastococcus</taxon>
        <taxon>environmental samples</taxon>
    </lineage>
</organism>
<name>A0A6J4HKA9_9ACTN</name>
<gene>
    <name evidence="2" type="ORF">AVDCRST_MAG57-724</name>
</gene>
<feature type="compositionally biased region" description="Basic and acidic residues" evidence="1">
    <location>
        <begin position="1"/>
        <end position="13"/>
    </location>
</feature>
<feature type="compositionally biased region" description="Low complexity" evidence="1">
    <location>
        <begin position="206"/>
        <end position="222"/>
    </location>
</feature>